<evidence type="ECO:0000313" key="2">
    <source>
        <dbReference type="Proteomes" id="UP001143910"/>
    </source>
</evidence>
<reference evidence="1" key="1">
    <citation type="submission" date="2022-08" db="EMBL/GenBank/DDBJ databases">
        <title>Genome Sequence of Lecanicillium fungicola.</title>
        <authorList>
            <person name="Buettner E."/>
        </authorList>
    </citation>
    <scope>NUCLEOTIDE SEQUENCE</scope>
    <source>
        <strain evidence="1">Babe33</strain>
    </source>
</reference>
<dbReference type="EMBL" id="JANJQO010000943">
    <property type="protein sequence ID" value="KAJ2973639.1"/>
    <property type="molecule type" value="Genomic_DNA"/>
</dbReference>
<evidence type="ECO:0000313" key="1">
    <source>
        <dbReference type="EMBL" id="KAJ2973639.1"/>
    </source>
</evidence>
<sequence>MADGGEEQEAVPQGEPGLWPLRLAMKGLDDDVGADGVADENNKVVGPGGGVVIGGTVLAGKRLVIIVMEAEEIAAVNVIGRVALSLVEQRTQTAEEIGVEFYDAGVAGNKCEWHWFVSTPHLALRNIVWLPSDMSAGVAHTDTTGSVALQPNCSGFCVLKLPKSRPRYPELAGT</sequence>
<name>A0ACC1N3Z9_9HYPO</name>
<dbReference type="Proteomes" id="UP001143910">
    <property type="component" value="Unassembled WGS sequence"/>
</dbReference>
<gene>
    <name evidence="1" type="ORF">NQ176_g6488</name>
</gene>
<proteinExistence type="predicted"/>
<organism evidence="1 2">
    <name type="scientific">Zarea fungicola</name>
    <dbReference type="NCBI Taxonomy" id="93591"/>
    <lineage>
        <taxon>Eukaryota</taxon>
        <taxon>Fungi</taxon>
        <taxon>Dikarya</taxon>
        <taxon>Ascomycota</taxon>
        <taxon>Pezizomycotina</taxon>
        <taxon>Sordariomycetes</taxon>
        <taxon>Hypocreomycetidae</taxon>
        <taxon>Hypocreales</taxon>
        <taxon>Cordycipitaceae</taxon>
        <taxon>Zarea</taxon>
    </lineage>
</organism>
<protein>
    <submittedName>
        <fullName evidence="1">Uncharacterized protein</fullName>
    </submittedName>
</protein>
<comment type="caution">
    <text evidence="1">The sequence shown here is derived from an EMBL/GenBank/DDBJ whole genome shotgun (WGS) entry which is preliminary data.</text>
</comment>
<accession>A0ACC1N3Z9</accession>
<keyword evidence="2" id="KW-1185">Reference proteome</keyword>